<protein>
    <submittedName>
        <fullName evidence="1">Sel1 repeat family protein</fullName>
    </submittedName>
</protein>
<dbReference type="EMBL" id="CP037933">
    <property type="protein sequence ID" value="QBN20253.1"/>
    <property type="molecule type" value="Genomic_DNA"/>
</dbReference>
<dbReference type="SMART" id="SM00671">
    <property type="entry name" value="SEL1"/>
    <property type="match status" value="3"/>
</dbReference>
<name>A0A4P6YIE7_9FLAO</name>
<dbReference type="AlphaFoldDB" id="A0A4P6YIE7"/>
<dbReference type="PANTHER" id="PTHR43628">
    <property type="entry name" value="ACTIVATOR OF C KINASE PROTEIN 1-RELATED"/>
    <property type="match status" value="1"/>
</dbReference>
<dbReference type="RefSeq" id="WP_133277754.1">
    <property type="nucleotide sequence ID" value="NZ_CP037933.1"/>
</dbReference>
<dbReference type="Pfam" id="PF08238">
    <property type="entry name" value="Sel1"/>
    <property type="match status" value="3"/>
</dbReference>
<reference evidence="2" key="1">
    <citation type="submission" date="2019-03" db="EMBL/GenBank/DDBJ databases">
        <title>Flavobacterium sp.</title>
        <authorList>
            <person name="Kim H."/>
        </authorList>
    </citation>
    <scope>NUCLEOTIDE SEQUENCE [LARGE SCALE GENOMIC DNA]</scope>
    <source>
        <strain evidence="2">GS13</strain>
    </source>
</reference>
<organism evidence="1 2">
    <name type="scientific">Flavobacterium nackdongense</name>
    <dbReference type="NCBI Taxonomy" id="2547394"/>
    <lineage>
        <taxon>Bacteria</taxon>
        <taxon>Pseudomonadati</taxon>
        <taxon>Bacteroidota</taxon>
        <taxon>Flavobacteriia</taxon>
        <taxon>Flavobacteriales</taxon>
        <taxon>Flavobacteriaceae</taxon>
        <taxon>Flavobacterium</taxon>
    </lineage>
</organism>
<accession>A0A4P6YIE7</accession>
<dbReference type="InterPro" id="IPR006597">
    <property type="entry name" value="Sel1-like"/>
</dbReference>
<keyword evidence="2" id="KW-1185">Reference proteome</keyword>
<dbReference type="PANTHER" id="PTHR43628:SF1">
    <property type="entry name" value="CHITIN SYNTHASE REGULATORY FACTOR 2-RELATED"/>
    <property type="match status" value="1"/>
</dbReference>
<dbReference type="InterPro" id="IPR052945">
    <property type="entry name" value="Mitotic_Regulator"/>
</dbReference>
<sequence>MKKINHQLFHLFLCFFVFIIVTSSAIGQAKDNNKNFNAGLAAYEANNLPQAYQKFLLGAKEGHLNSQYNLALMYENGIGVKKNEKEALAWYTKASTAGSSAAQYNLGVLYENGKGAPVNFAKANYWYRKAAVQNDGLAIGNLGMLYIRGDGVKVNKTAGVALLLLSIQIDPSPENTAKQNITKTSGLTKNMITDAQALSDKMFNAGKNKLVPLDQFLKK</sequence>
<dbReference type="InterPro" id="IPR011990">
    <property type="entry name" value="TPR-like_helical_dom_sf"/>
</dbReference>
<dbReference type="KEGG" id="fnk:E1750_16110"/>
<dbReference type="Gene3D" id="1.25.40.10">
    <property type="entry name" value="Tetratricopeptide repeat domain"/>
    <property type="match status" value="1"/>
</dbReference>
<evidence type="ECO:0000313" key="1">
    <source>
        <dbReference type="EMBL" id="QBN20253.1"/>
    </source>
</evidence>
<dbReference type="OrthoDB" id="1045962at2"/>
<evidence type="ECO:0000313" key="2">
    <source>
        <dbReference type="Proteomes" id="UP000291124"/>
    </source>
</evidence>
<proteinExistence type="predicted"/>
<gene>
    <name evidence="1" type="ORF">E1750_16110</name>
</gene>
<dbReference type="SUPFAM" id="SSF81901">
    <property type="entry name" value="HCP-like"/>
    <property type="match status" value="1"/>
</dbReference>
<dbReference type="Proteomes" id="UP000291124">
    <property type="component" value="Chromosome"/>
</dbReference>